<organism evidence="1 2">
    <name type="scientific">Dermatophilus congolensis</name>
    <dbReference type="NCBI Taxonomy" id="1863"/>
    <lineage>
        <taxon>Bacteria</taxon>
        <taxon>Bacillati</taxon>
        <taxon>Actinomycetota</taxon>
        <taxon>Actinomycetes</taxon>
        <taxon>Micrococcales</taxon>
        <taxon>Dermatophilaceae</taxon>
        <taxon>Dermatophilus</taxon>
    </lineage>
</organism>
<reference evidence="1 2" key="1">
    <citation type="submission" date="2017-06" db="EMBL/GenBank/DDBJ databases">
        <authorList>
            <consortium name="Pathogen Informatics"/>
        </authorList>
    </citation>
    <scope>NUCLEOTIDE SEQUENCE [LARGE SCALE GENOMIC DNA]</scope>
    <source>
        <strain evidence="1 2">NCTC13039</strain>
    </source>
</reference>
<dbReference type="KEGG" id="dco:SAMEA4475696_1344"/>
<evidence type="ECO:0000313" key="1">
    <source>
        <dbReference type="EMBL" id="SNV21791.1"/>
    </source>
</evidence>
<dbReference type="GeneID" id="63460590"/>
<dbReference type="OrthoDB" id="2985334at2"/>
<dbReference type="Proteomes" id="UP000242637">
    <property type="component" value="Chromosome 1"/>
</dbReference>
<dbReference type="AlphaFoldDB" id="A0A239VHM1"/>
<accession>A0A239VHM1</accession>
<sequence length="68" mass="7219">MASVGTPLGVERITQKAPVDAAIEVARVLRSSPRRILDLTPPFVLGCIDADADRLDLFTDALGCRAAI</sequence>
<gene>
    <name evidence="1" type="ORF">SAMEA4475696_01344</name>
</gene>
<proteinExistence type="predicted"/>
<name>A0A239VHM1_9MICO</name>
<dbReference type="RefSeq" id="WP_154657713.1">
    <property type="nucleotide sequence ID" value="NZ_JAAFNI010000001.1"/>
</dbReference>
<keyword evidence="2" id="KW-1185">Reference proteome</keyword>
<dbReference type="EMBL" id="LT906453">
    <property type="protein sequence ID" value="SNV21791.1"/>
    <property type="molecule type" value="Genomic_DNA"/>
</dbReference>
<protein>
    <submittedName>
        <fullName evidence="1">Uncharacterized protein</fullName>
    </submittedName>
</protein>
<evidence type="ECO:0000313" key="2">
    <source>
        <dbReference type="Proteomes" id="UP000242637"/>
    </source>
</evidence>